<dbReference type="EMBL" id="JAUCMV010000004">
    <property type="protein sequence ID" value="KAK0402434.1"/>
    <property type="molecule type" value="Genomic_DNA"/>
</dbReference>
<keyword evidence="1" id="KW-1133">Transmembrane helix</keyword>
<organism evidence="2 3">
    <name type="scientific">Steinernema hermaphroditum</name>
    <dbReference type="NCBI Taxonomy" id="289476"/>
    <lineage>
        <taxon>Eukaryota</taxon>
        <taxon>Metazoa</taxon>
        <taxon>Ecdysozoa</taxon>
        <taxon>Nematoda</taxon>
        <taxon>Chromadorea</taxon>
        <taxon>Rhabditida</taxon>
        <taxon>Tylenchina</taxon>
        <taxon>Panagrolaimomorpha</taxon>
        <taxon>Strongyloidoidea</taxon>
        <taxon>Steinernematidae</taxon>
        <taxon>Steinernema</taxon>
    </lineage>
</organism>
<feature type="transmembrane region" description="Helical" evidence="1">
    <location>
        <begin position="248"/>
        <end position="268"/>
    </location>
</feature>
<evidence type="ECO:0000313" key="2">
    <source>
        <dbReference type="EMBL" id="KAK0402434.1"/>
    </source>
</evidence>
<protein>
    <submittedName>
        <fullName evidence="2">Uncharacterized protein</fullName>
    </submittedName>
</protein>
<keyword evidence="3" id="KW-1185">Reference proteome</keyword>
<feature type="transmembrane region" description="Helical" evidence="1">
    <location>
        <begin position="175"/>
        <end position="196"/>
    </location>
</feature>
<evidence type="ECO:0000313" key="3">
    <source>
        <dbReference type="Proteomes" id="UP001175271"/>
    </source>
</evidence>
<feature type="transmembrane region" description="Helical" evidence="1">
    <location>
        <begin position="350"/>
        <end position="369"/>
    </location>
</feature>
<keyword evidence="1" id="KW-0812">Transmembrane</keyword>
<dbReference type="Proteomes" id="UP001175271">
    <property type="component" value="Unassembled WGS sequence"/>
</dbReference>
<reference evidence="2" key="1">
    <citation type="submission" date="2023-06" db="EMBL/GenBank/DDBJ databases">
        <title>Genomic analysis of the entomopathogenic nematode Steinernema hermaphroditum.</title>
        <authorList>
            <person name="Schwarz E.M."/>
            <person name="Heppert J.K."/>
            <person name="Baniya A."/>
            <person name="Schwartz H.T."/>
            <person name="Tan C.-H."/>
            <person name="Antoshechkin I."/>
            <person name="Sternberg P.W."/>
            <person name="Goodrich-Blair H."/>
            <person name="Dillman A.R."/>
        </authorList>
    </citation>
    <scope>NUCLEOTIDE SEQUENCE</scope>
    <source>
        <strain evidence="2">PS9179</strain>
        <tissue evidence="2">Whole animal</tissue>
    </source>
</reference>
<name>A0AA39HBV9_9BILA</name>
<sequence>MWYVLAIAEFSLAIALWGATFILFAAILRKNSLRTLFKNSPPLASVFIACSVSGVLSLCFLSLWILTLEAIHPVLREYPDFMLIMDMLVQCSRFLYDVATLSLFVRRISVLLYPLKPKALTTGQVVATVIIGCAVVAAVVQLYALNIFGDTTPIPEGCFSGLCMPQMKSKYTLAFILRLVLTTSIIVAGTTFLILLHKKNLVFKSAADLRVNKMLQYVFYLRIVIELIPSLLDTILLHTVTVSIASTIGPYTVVGYAIECFASTFLYYKVLSKKTYKIGTTKKYYAWWRSCFSALCMSQMVNNHTTAVAIRFILTSSIVVVGSAFLIALHKRHLMNKATTDAKINRMVNCVFYLRIILEVVPVIIDQILSKTVNATLSYYIGPYAAIGFATECFAGTYFYFKVLKKTTYKVEVPPQRRNRQGSETVGRSAPGNRRMLSFIR</sequence>
<gene>
    <name evidence="2" type="ORF">QR680_016331</name>
</gene>
<feature type="transmembrane region" description="Helical" evidence="1">
    <location>
        <begin position="40"/>
        <end position="67"/>
    </location>
</feature>
<feature type="transmembrane region" description="Helical" evidence="1">
    <location>
        <begin position="217"/>
        <end position="236"/>
    </location>
</feature>
<feature type="transmembrane region" description="Helical" evidence="1">
    <location>
        <begin position="125"/>
        <end position="145"/>
    </location>
</feature>
<feature type="transmembrane region" description="Helical" evidence="1">
    <location>
        <begin position="6"/>
        <end position="28"/>
    </location>
</feature>
<evidence type="ECO:0000256" key="1">
    <source>
        <dbReference type="SAM" id="Phobius"/>
    </source>
</evidence>
<feature type="transmembrane region" description="Helical" evidence="1">
    <location>
        <begin position="381"/>
        <end position="401"/>
    </location>
</feature>
<proteinExistence type="predicted"/>
<feature type="transmembrane region" description="Helical" evidence="1">
    <location>
        <begin position="284"/>
        <end position="302"/>
    </location>
</feature>
<dbReference type="AlphaFoldDB" id="A0AA39HBV9"/>
<feature type="transmembrane region" description="Helical" evidence="1">
    <location>
        <begin position="87"/>
        <end position="105"/>
    </location>
</feature>
<accession>A0AA39HBV9</accession>
<keyword evidence="1" id="KW-0472">Membrane</keyword>
<feature type="transmembrane region" description="Helical" evidence="1">
    <location>
        <begin position="308"/>
        <end position="329"/>
    </location>
</feature>
<comment type="caution">
    <text evidence="2">The sequence shown here is derived from an EMBL/GenBank/DDBJ whole genome shotgun (WGS) entry which is preliminary data.</text>
</comment>